<dbReference type="OrthoDB" id="106237at2157"/>
<organism evidence="1 2">
    <name type="scientific">Methanofollis liminatans DSM 4140</name>
    <dbReference type="NCBI Taxonomy" id="28892"/>
    <lineage>
        <taxon>Archaea</taxon>
        <taxon>Methanobacteriati</taxon>
        <taxon>Methanobacteriota</taxon>
        <taxon>Stenosarchaea group</taxon>
        <taxon>Methanomicrobia</taxon>
        <taxon>Methanomicrobiales</taxon>
        <taxon>Methanomicrobiaceae</taxon>
        <taxon>Methanofollis</taxon>
    </lineage>
</organism>
<dbReference type="AlphaFoldDB" id="J0RXX7"/>
<accession>J0RXX7</accession>
<dbReference type="PANTHER" id="PTHR45527:SF1">
    <property type="entry name" value="FATTY ACID SYNTHASE"/>
    <property type="match status" value="1"/>
</dbReference>
<gene>
    <name evidence="1" type="ORF">Metli_0388</name>
</gene>
<dbReference type="RefSeq" id="WP_004037558.1">
    <property type="nucleotide sequence ID" value="NZ_CM001555.1"/>
</dbReference>
<dbReference type="STRING" id="28892.Metli_0388"/>
<dbReference type="SUPFAM" id="SSF52777">
    <property type="entry name" value="CoA-dependent acyltransferases"/>
    <property type="match status" value="2"/>
</dbReference>
<proteinExistence type="predicted"/>
<sequence length="417" mass="45685">MTLHPAPPFDLFNVYFEQIYDPTMHLVFTFDGALDEDVLRAATLRLIAANPYLGCRFALEGGAPVWKEIPEEERERGFEVLPPGATMPPAPLDVRRGPQVRVGLCREEGGDRVVVTCHHGFCDARGLLDLARDLFAACRGVPPAPTGLYDRSTGQVLARFSAAEIEGACEAEEPFVDRWRFPVERTGRGAPRVALRTLAPERLARARAFGKMHGATVNDVVLAAFFLAMLEIRDDPADLEAPRSVLTSADLRRYLDRPVPPANLSIAYEVAVSAGEGRRLEDVVGQVAAATKRRKANGLGLGCIGFYEEIYAGGVPAVKAFFDGMMGRYQESGMKNPVFSNIGVIDAGIALPLAGKEGRPLDLREVVLLPCVCWPYGFLMSLSTFRDAMTIASAYEEGPYAPETVERFLEYVDDYLP</sequence>
<dbReference type="GO" id="GO:0044550">
    <property type="term" value="P:secondary metabolite biosynthetic process"/>
    <property type="evidence" value="ECO:0007669"/>
    <property type="project" value="TreeGrafter"/>
</dbReference>
<reference evidence="1 2" key="1">
    <citation type="submission" date="2011-08" db="EMBL/GenBank/DDBJ databases">
        <title>The complete genome of Methanofollis liminatans DSM 4140.</title>
        <authorList>
            <consortium name="US DOE Joint Genome Institute (JGI-PGF)"/>
            <person name="Lucas S."/>
            <person name="Han J."/>
            <person name="Lapidus A."/>
            <person name="Bruce D."/>
            <person name="Goodwin L."/>
            <person name="Pitluck S."/>
            <person name="Peters L."/>
            <person name="Kyrpides N."/>
            <person name="Mavromatis K."/>
            <person name="Ivanova N."/>
            <person name="Mikhailova N."/>
            <person name="Lu M."/>
            <person name="Detter J.C."/>
            <person name="Tapia R."/>
            <person name="Han C."/>
            <person name="Land M."/>
            <person name="Hauser L."/>
            <person name="Markowitz V."/>
            <person name="Cheng J.-F."/>
            <person name="Hugenholtz P."/>
            <person name="Woyke T."/>
            <person name="Wu D."/>
            <person name="Spring S."/>
            <person name="Schuler E."/>
            <person name="Brambilla E."/>
            <person name="Klenk H.-P."/>
            <person name="Eisen J.A."/>
        </authorList>
    </citation>
    <scope>NUCLEOTIDE SEQUENCE [LARGE SCALE GENOMIC DNA]</scope>
    <source>
        <strain evidence="1 2">DSM 4140</strain>
    </source>
</reference>
<dbReference type="InterPro" id="IPR023213">
    <property type="entry name" value="CAT-like_dom_sf"/>
</dbReference>
<dbReference type="GO" id="GO:0043041">
    <property type="term" value="P:amino acid activation for nonribosomal peptide biosynthetic process"/>
    <property type="evidence" value="ECO:0007669"/>
    <property type="project" value="TreeGrafter"/>
</dbReference>
<dbReference type="HOGENOM" id="CLU_638756_0_0_2"/>
<dbReference type="Proteomes" id="UP000005095">
    <property type="component" value="Chromosome"/>
</dbReference>
<dbReference type="GO" id="GO:0031177">
    <property type="term" value="F:phosphopantetheine binding"/>
    <property type="evidence" value="ECO:0007669"/>
    <property type="project" value="TreeGrafter"/>
</dbReference>
<dbReference type="EMBL" id="CM001555">
    <property type="protein sequence ID" value="EJG06356.1"/>
    <property type="molecule type" value="Genomic_DNA"/>
</dbReference>
<evidence type="ECO:0000313" key="2">
    <source>
        <dbReference type="Proteomes" id="UP000005095"/>
    </source>
</evidence>
<dbReference type="Gene3D" id="3.30.559.10">
    <property type="entry name" value="Chloramphenicol acetyltransferase-like domain"/>
    <property type="match status" value="1"/>
</dbReference>
<dbReference type="Gene3D" id="3.30.559.30">
    <property type="entry name" value="Nonribosomal peptide synthetase, condensation domain"/>
    <property type="match status" value="1"/>
</dbReference>
<protein>
    <submittedName>
        <fullName evidence="1">Condensation domain protein</fullName>
    </submittedName>
</protein>
<dbReference type="PANTHER" id="PTHR45527">
    <property type="entry name" value="NONRIBOSOMAL PEPTIDE SYNTHETASE"/>
    <property type="match status" value="1"/>
</dbReference>
<evidence type="ECO:0000313" key="1">
    <source>
        <dbReference type="EMBL" id="EJG06356.1"/>
    </source>
</evidence>
<name>J0RXX7_9EURY</name>
<dbReference type="GO" id="GO:0005737">
    <property type="term" value="C:cytoplasm"/>
    <property type="evidence" value="ECO:0007669"/>
    <property type="project" value="TreeGrafter"/>
</dbReference>
<keyword evidence="2" id="KW-1185">Reference proteome</keyword>